<evidence type="ECO:0000313" key="2">
    <source>
        <dbReference type="EMBL" id="GID10235.1"/>
    </source>
</evidence>
<protein>
    <submittedName>
        <fullName evidence="2">Uncharacterized protein</fullName>
    </submittedName>
</protein>
<accession>A0A8J3NAZ5</accession>
<reference evidence="2" key="1">
    <citation type="submission" date="2021-01" db="EMBL/GenBank/DDBJ databases">
        <title>Whole genome shotgun sequence of Actinocatenispora rupis NBRC 107355.</title>
        <authorList>
            <person name="Komaki H."/>
            <person name="Tamura T."/>
        </authorList>
    </citation>
    <scope>NUCLEOTIDE SEQUENCE</scope>
    <source>
        <strain evidence="2">NBRC 107355</strain>
    </source>
</reference>
<organism evidence="2 3">
    <name type="scientific">Actinocatenispora rupis</name>
    <dbReference type="NCBI Taxonomy" id="519421"/>
    <lineage>
        <taxon>Bacteria</taxon>
        <taxon>Bacillati</taxon>
        <taxon>Actinomycetota</taxon>
        <taxon>Actinomycetes</taxon>
        <taxon>Micromonosporales</taxon>
        <taxon>Micromonosporaceae</taxon>
        <taxon>Actinocatenispora</taxon>
    </lineage>
</organism>
<comment type="caution">
    <text evidence="2">The sequence shown here is derived from an EMBL/GenBank/DDBJ whole genome shotgun (WGS) entry which is preliminary data.</text>
</comment>
<dbReference type="EMBL" id="BOMB01000006">
    <property type="protein sequence ID" value="GID10235.1"/>
    <property type="molecule type" value="Genomic_DNA"/>
</dbReference>
<gene>
    <name evidence="2" type="ORF">Aru02nite_11240</name>
</gene>
<evidence type="ECO:0000256" key="1">
    <source>
        <dbReference type="SAM" id="MobiDB-lite"/>
    </source>
</evidence>
<proteinExistence type="predicted"/>
<dbReference type="AlphaFoldDB" id="A0A8J3NAZ5"/>
<evidence type="ECO:0000313" key="3">
    <source>
        <dbReference type="Proteomes" id="UP000612808"/>
    </source>
</evidence>
<feature type="region of interest" description="Disordered" evidence="1">
    <location>
        <begin position="1"/>
        <end position="20"/>
    </location>
</feature>
<dbReference type="Proteomes" id="UP000612808">
    <property type="component" value="Unassembled WGS sequence"/>
</dbReference>
<name>A0A8J3NAZ5_9ACTN</name>
<keyword evidence="3" id="KW-1185">Reference proteome</keyword>
<sequence>MRGALQREAGPGERVECPLQPSHRRAELIADIPNATAHLPSGGCPIGPPVRYPVAFDLRGEAAGRQLRWCKSG</sequence>